<accession>A0AAN7KP78</accession>
<evidence type="ECO:0000313" key="2">
    <source>
        <dbReference type="Proteomes" id="UP001345219"/>
    </source>
</evidence>
<comment type="caution">
    <text evidence="1">The sequence shown here is derived from an EMBL/GenBank/DDBJ whole genome shotgun (WGS) entry which is preliminary data.</text>
</comment>
<sequence length="81" mass="8777">MGGIHLKTGMKMKRPKMGLLVLNASAADLLQSLKINENYLGFRKKIGSLSKSDQSVVIPGIPPKPVKQAQIWICSVSISSQ</sequence>
<reference evidence="1 2" key="1">
    <citation type="journal article" date="2023" name="Hortic Res">
        <title>Pangenome of water caltrop reveals structural variations and asymmetric subgenome divergence after allopolyploidization.</title>
        <authorList>
            <person name="Zhang X."/>
            <person name="Chen Y."/>
            <person name="Wang L."/>
            <person name="Yuan Y."/>
            <person name="Fang M."/>
            <person name="Shi L."/>
            <person name="Lu R."/>
            <person name="Comes H.P."/>
            <person name="Ma Y."/>
            <person name="Chen Y."/>
            <person name="Huang G."/>
            <person name="Zhou Y."/>
            <person name="Zheng Z."/>
            <person name="Qiu Y."/>
        </authorList>
    </citation>
    <scope>NUCLEOTIDE SEQUENCE [LARGE SCALE GENOMIC DNA]</scope>
    <source>
        <tissue evidence="1">Roots</tissue>
    </source>
</reference>
<dbReference type="EMBL" id="JAXIOK010000004">
    <property type="protein sequence ID" value="KAK4773353.1"/>
    <property type="molecule type" value="Genomic_DNA"/>
</dbReference>
<protein>
    <submittedName>
        <fullName evidence="1">Uncharacterized protein</fullName>
    </submittedName>
</protein>
<name>A0AAN7KP78_9MYRT</name>
<evidence type="ECO:0000313" key="1">
    <source>
        <dbReference type="EMBL" id="KAK4773353.1"/>
    </source>
</evidence>
<gene>
    <name evidence="1" type="ORF">SAY87_028372</name>
</gene>
<keyword evidence="2" id="KW-1185">Reference proteome</keyword>
<dbReference type="AlphaFoldDB" id="A0AAN7KP78"/>
<dbReference type="Proteomes" id="UP001345219">
    <property type="component" value="Chromosome 22"/>
</dbReference>
<organism evidence="1 2">
    <name type="scientific">Trapa incisa</name>
    <dbReference type="NCBI Taxonomy" id="236973"/>
    <lineage>
        <taxon>Eukaryota</taxon>
        <taxon>Viridiplantae</taxon>
        <taxon>Streptophyta</taxon>
        <taxon>Embryophyta</taxon>
        <taxon>Tracheophyta</taxon>
        <taxon>Spermatophyta</taxon>
        <taxon>Magnoliopsida</taxon>
        <taxon>eudicotyledons</taxon>
        <taxon>Gunneridae</taxon>
        <taxon>Pentapetalae</taxon>
        <taxon>rosids</taxon>
        <taxon>malvids</taxon>
        <taxon>Myrtales</taxon>
        <taxon>Lythraceae</taxon>
        <taxon>Trapa</taxon>
    </lineage>
</organism>
<proteinExistence type="predicted"/>